<evidence type="ECO:0000256" key="5">
    <source>
        <dbReference type="PROSITE-ProRule" id="PRU01023"/>
    </source>
</evidence>
<reference evidence="7 8" key="1">
    <citation type="submission" date="2016-10" db="EMBL/GenBank/DDBJ databases">
        <authorList>
            <person name="de Groot N.N."/>
        </authorList>
    </citation>
    <scope>NUCLEOTIDE SEQUENCE [LARGE SCALE GENOMIC DNA]</scope>
    <source>
        <strain evidence="7 8">CGMCC 1.6117</strain>
    </source>
</reference>
<dbReference type="PRINTS" id="PR02008">
    <property type="entry name" value="RCMTFAMILY"/>
</dbReference>
<dbReference type="AlphaFoldDB" id="A0A1I0UD73"/>
<evidence type="ECO:0000256" key="3">
    <source>
        <dbReference type="ARBA" id="ARBA00022691"/>
    </source>
</evidence>
<protein>
    <submittedName>
        <fullName evidence="7">16S rRNA (Cytosine967-C5)-methyltransferase</fullName>
    </submittedName>
</protein>
<name>A0A1I0UD73_9RHOB</name>
<dbReference type="PANTHER" id="PTHR22807:SF53">
    <property type="entry name" value="RIBOSOMAL RNA SMALL SUBUNIT METHYLTRANSFERASE B-RELATED"/>
    <property type="match status" value="1"/>
</dbReference>
<accession>A0A1I0UD73</accession>
<comment type="similarity">
    <text evidence="5">Belongs to the class I-like SAM-binding methyltransferase superfamily. RsmB/NOP family.</text>
</comment>
<keyword evidence="2 5" id="KW-0808">Transferase</keyword>
<dbReference type="GO" id="GO:0003723">
    <property type="term" value="F:RNA binding"/>
    <property type="evidence" value="ECO:0007669"/>
    <property type="project" value="UniProtKB-UniRule"/>
</dbReference>
<dbReference type="Gene3D" id="3.40.50.150">
    <property type="entry name" value="Vaccinia Virus protein VP39"/>
    <property type="match status" value="1"/>
</dbReference>
<dbReference type="GO" id="GO:0008173">
    <property type="term" value="F:RNA methyltransferase activity"/>
    <property type="evidence" value="ECO:0007669"/>
    <property type="project" value="InterPro"/>
</dbReference>
<feature type="active site" description="Nucleophile" evidence="5">
    <location>
        <position position="451"/>
    </location>
</feature>
<dbReference type="GO" id="GO:0001510">
    <property type="term" value="P:RNA methylation"/>
    <property type="evidence" value="ECO:0007669"/>
    <property type="project" value="InterPro"/>
</dbReference>
<dbReference type="InterPro" id="IPR029063">
    <property type="entry name" value="SAM-dependent_MTases_sf"/>
</dbReference>
<evidence type="ECO:0000256" key="1">
    <source>
        <dbReference type="ARBA" id="ARBA00022603"/>
    </source>
</evidence>
<dbReference type="InterPro" id="IPR054728">
    <property type="entry name" value="RsmB-like_ferredoxin"/>
</dbReference>
<dbReference type="Pfam" id="PF22458">
    <property type="entry name" value="RsmF-B_ferredox"/>
    <property type="match status" value="1"/>
</dbReference>
<evidence type="ECO:0000256" key="4">
    <source>
        <dbReference type="ARBA" id="ARBA00022884"/>
    </source>
</evidence>
<comment type="caution">
    <text evidence="5">Lacks conserved residue(s) required for the propagation of feature annotation.</text>
</comment>
<evidence type="ECO:0000313" key="7">
    <source>
        <dbReference type="EMBL" id="SFA61196.1"/>
    </source>
</evidence>
<feature type="binding site" evidence="5">
    <location>
        <position position="360"/>
    </location>
    <ligand>
        <name>S-adenosyl-L-methionine</name>
        <dbReference type="ChEBI" id="CHEBI:59789"/>
    </ligand>
</feature>
<dbReference type="InterPro" id="IPR023267">
    <property type="entry name" value="RCMT"/>
</dbReference>
<keyword evidence="4 5" id="KW-0694">RNA-binding</keyword>
<dbReference type="SUPFAM" id="SSF53335">
    <property type="entry name" value="S-adenosyl-L-methionine-dependent methyltransferases"/>
    <property type="match status" value="1"/>
</dbReference>
<feature type="domain" description="SAM-dependent MTase RsmB/NOP-type" evidence="6">
    <location>
        <begin position="249"/>
        <end position="497"/>
    </location>
</feature>
<dbReference type="PROSITE" id="PS51686">
    <property type="entry name" value="SAM_MT_RSMB_NOP"/>
    <property type="match status" value="1"/>
</dbReference>
<organism evidence="7 8">
    <name type="scientific">Paracoccus halophilus</name>
    <dbReference type="NCBI Taxonomy" id="376733"/>
    <lineage>
        <taxon>Bacteria</taxon>
        <taxon>Pseudomonadati</taxon>
        <taxon>Pseudomonadota</taxon>
        <taxon>Alphaproteobacteria</taxon>
        <taxon>Rhodobacterales</taxon>
        <taxon>Paracoccaceae</taxon>
        <taxon>Paracoccus</taxon>
    </lineage>
</organism>
<dbReference type="InterPro" id="IPR001678">
    <property type="entry name" value="MeTrfase_RsmB-F_NOP2_dom"/>
</dbReference>
<keyword evidence="1 5" id="KW-0489">Methyltransferase</keyword>
<proteinExistence type="inferred from homology"/>
<dbReference type="PANTHER" id="PTHR22807">
    <property type="entry name" value="NOP2 YEAST -RELATED NOL1/NOP2/FMU SUN DOMAIN-CONTAINING"/>
    <property type="match status" value="1"/>
</dbReference>
<evidence type="ECO:0000313" key="8">
    <source>
        <dbReference type="Proteomes" id="UP000182312"/>
    </source>
</evidence>
<dbReference type="EMBL" id="FOJO01000034">
    <property type="protein sequence ID" value="SFA61196.1"/>
    <property type="molecule type" value="Genomic_DNA"/>
</dbReference>
<feature type="binding site" evidence="5">
    <location>
        <position position="398"/>
    </location>
    <ligand>
        <name>S-adenosyl-L-methionine</name>
        <dbReference type="ChEBI" id="CHEBI:59789"/>
    </ligand>
</feature>
<keyword evidence="3 5" id="KW-0949">S-adenosyl-L-methionine</keyword>
<evidence type="ECO:0000259" key="6">
    <source>
        <dbReference type="PROSITE" id="PS51686"/>
    </source>
</evidence>
<evidence type="ECO:0000256" key="2">
    <source>
        <dbReference type="ARBA" id="ARBA00022679"/>
    </source>
</evidence>
<sequence>MPRRRASRGKRTIAGGRRALRHVLFQAALVAAHSNPMLKASAQRLREAGKPHKLIVTAVARRLVAIADAPGRTRKVWEPQGGWGIQLLAGGIDKYVPGAFLATIATIRAGGAAEMTPAARIAAAITILDRILAGEPAEQALLRWARAGRFAGSSDRAALRDLVFDSLRKLRSRAALGGGMTGRSLMLGMCRETGLDPATVFTGERYAPMPLAADETAIGAMPTAAEALDLPDWLLPDWRQALGPEAEKLALAMRERAPLWLRANLLRGTPEQAMAALAGEGIETRQDAGLASALSVLSGARRVAASQAYRDGLVELQDLSPQLACSLLPERGSLLDYCAGGGGKALALAARGLFPVTAHDADPGRMVDLRVRAVRAGARIRIVEPGRLTGSFDLVVADVPCSGSGTWRRTPDAKWRLRPADLARLAALQARILDEAAEFVAPKGALAYMTCSLLRAENQDQIAKFTQRRAGYELVEERMFTPLNASDGFYLCLMRRH</sequence>
<dbReference type="Proteomes" id="UP000182312">
    <property type="component" value="Unassembled WGS sequence"/>
</dbReference>
<dbReference type="Pfam" id="PF01189">
    <property type="entry name" value="Methyltr_RsmB-F"/>
    <property type="match status" value="1"/>
</dbReference>
<gene>
    <name evidence="7" type="ORF">SAMN04487972_13413</name>
</gene>
<dbReference type="InterPro" id="IPR049560">
    <property type="entry name" value="MeTrfase_RsmB-F_NOP2_cat"/>
</dbReference>